<dbReference type="InterPro" id="IPR057259">
    <property type="entry name" value="Ribosomal_L19e"/>
</dbReference>
<dbReference type="InterPro" id="IPR039547">
    <property type="entry name" value="Ribosomal_eL19"/>
</dbReference>
<keyword evidence="3 6" id="KW-0694">RNA-binding</keyword>
<dbReference type="InterPro" id="IPR057260">
    <property type="entry name" value="Ribosomal_L19e_C"/>
</dbReference>
<comment type="function">
    <text evidence="6">Binds to the 23S rRNA.</text>
</comment>
<comment type="subunit">
    <text evidence="6">Part of the 50S ribosomal subunit.</text>
</comment>
<dbReference type="HAMAP" id="MF_01475">
    <property type="entry name" value="Ribosomal_eL19"/>
    <property type="match status" value="1"/>
</dbReference>
<accession>A0A3G1A6I3</accession>
<dbReference type="InterPro" id="IPR035970">
    <property type="entry name" value="60S_ribosomal_eL19_sf"/>
</dbReference>
<gene>
    <name evidence="6" type="primary">rpl19e</name>
    <name evidence="9" type="ORF">TCARB_1495</name>
</gene>
<dbReference type="CDD" id="cd01418">
    <property type="entry name" value="Ribosomal_L19e_A"/>
    <property type="match status" value="1"/>
</dbReference>
<keyword evidence="5 6" id="KW-0687">Ribonucleoprotein</keyword>
<dbReference type="InterPro" id="IPR015972">
    <property type="entry name" value="Ribosomal_eL19_dom1"/>
</dbReference>
<dbReference type="GO" id="GO:0003735">
    <property type="term" value="F:structural constituent of ribosome"/>
    <property type="evidence" value="ECO:0007669"/>
    <property type="project" value="InterPro"/>
</dbReference>
<dbReference type="SUPFAM" id="SSF48140">
    <property type="entry name" value="Ribosomal protein L19 (L19e)"/>
    <property type="match status" value="1"/>
</dbReference>
<dbReference type="EMBL" id="CP007493">
    <property type="protein sequence ID" value="AJB42539.1"/>
    <property type="molecule type" value="Genomic_DNA"/>
</dbReference>
<sequence>MINVDVSVARRLAAEVLGVGESRIWIDPEKLDEVSTAISRSDVRRLIKSGVIKVLPPSTPSRGRIRIKREKRKKGRGRGPGSKKGPRTDEKRAWIAKVRVQRRYLKYLKEKGQIDPKTFRQLYRLVKGGMFRSLAHLKLYMTQHKILKVEQHG</sequence>
<evidence type="ECO:0000256" key="7">
    <source>
        <dbReference type="SAM" id="MobiDB-lite"/>
    </source>
</evidence>
<reference evidence="10" key="1">
    <citation type="book" date="2010" name="EXTREMOPHILES" publisher="0:0-0">
        <title>Complete genome sequences of ten hyperthermophilic archaea reveal their metabolic capabilities and possible ecological roles.</title>
        <editorList>
            <person name="?"/>
        </editorList>
        <authorList>
            <person name="Ravin N.V."/>
            <person name="Mardanov A.V."/>
            <person name="Bonch-Osmolovskaya E.A."/>
            <person name="Skryabin K.G."/>
        </authorList>
    </citation>
    <scope>NUCLEOTIDE SEQUENCE [LARGE SCALE GENOMIC DNA]</scope>
    <source>
        <strain evidence="10">1505</strain>
    </source>
</reference>
<dbReference type="Gene3D" id="1.10.1200.240">
    <property type="match status" value="1"/>
</dbReference>
<evidence type="ECO:0000313" key="9">
    <source>
        <dbReference type="EMBL" id="AJB42539.1"/>
    </source>
</evidence>
<dbReference type="Pfam" id="PF01280">
    <property type="entry name" value="Ribosomal_L19e"/>
    <property type="match status" value="1"/>
</dbReference>
<dbReference type="GO" id="GO:0070180">
    <property type="term" value="F:large ribosomal subunit rRNA binding"/>
    <property type="evidence" value="ECO:0007669"/>
    <property type="project" value="UniProtKB-UniRule"/>
</dbReference>
<evidence type="ECO:0000259" key="8">
    <source>
        <dbReference type="SMART" id="SM01416"/>
    </source>
</evidence>
<protein>
    <recommendedName>
        <fullName evidence="6">Large ribosomal subunit protein eL19</fullName>
    </recommendedName>
</protein>
<proteinExistence type="inferred from homology"/>
<evidence type="ECO:0000256" key="3">
    <source>
        <dbReference type="ARBA" id="ARBA00022884"/>
    </source>
</evidence>
<dbReference type="Pfam" id="PF25476">
    <property type="entry name" value="Ribosomal_L19e_C"/>
    <property type="match status" value="1"/>
</dbReference>
<name>A0A3G1A6I3_9CREN</name>
<dbReference type="STRING" id="697581.TCARB_1495"/>
<feature type="domain" description="Large ribosomal subunit protein eL19" evidence="8">
    <location>
        <begin position="5"/>
        <end position="145"/>
    </location>
</feature>
<evidence type="ECO:0000256" key="2">
    <source>
        <dbReference type="ARBA" id="ARBA00022730"/>
    </source>
</evidence>
<feature type="region of interest" description="Disordered" evidence="7">
    <location>
        <begin position="57"/>
        <end position="92"/>
    </location>
</feature>
<dbReference type="PANTHER" id="PTHR10722">
    <property type="entry name" value="60S RIBOSOMAL PROTEIN L19"/>
    <property type="match status" value="1"/>
</dbReference>
<comment type="similarity">
    <text evidence="1 6">Belongs to the eukaryotic ribosomal protein eL19 family.</text>
</comment>
<dbReference type="Proteomes" id="UP000266720">
    <property type="component" value="Chromosome"/>
</dbReference>
<dbReference type="InterPro" id="IPR000196">
    <property type="entry name" value="Ribosomal_eL19_dom"/>
</dbReference>
<evidence type="ECO:0000256" key="1">
    <source>
        <dbReference type="ARBA" id="ARBA00011082"/>
    </source>
</evidence>
<organism evidence="9 10">
    <name type="scientific">Thermofilum adornatum 1505</name>
    <dbReference type="NCBI Taxonomy" id="697581"/>
    <lineage>
        <taxon>Archaea</taxon>
        <taxon>Thermoproteota</taxon>
        <taxon>Thermoprotei</taxon>
        <taxon>Thermofilales</taxon>
        <taxon>Thermofilaceae</taxon>
        <taxon>Thermofilum</taxon>
    </lineage>
</organism>
<dbReference type="AlphaFoldDB" id="A0A3G1A6I3"/>
<feature type="compositionally biased region" description="Basic residues" evidence="7">
    <location>
        <begin position="63"/>
        <end position="77"/>
    </location>
</feature>
<dbReference type="NCBIfam" id="NF006343">
    <property type="entry name" value="PRK08570.1"/>
    <property type="match status" value="1"/>
</dbReference>
<dbReference type="GO" id="GO:0006412">
    <property type="term" value="P:translation"/>
    <property type="evidence" value="ECO:0007669"/>
    <property type="project" value="UniProtKB-UniRule"/>
</dbReference>
<evidence type="ECO:0000313" key="10">
    <source>
        <dbReference type="Proteomes" id="UP000266720"/>
    </source>
</evidence>
<dbReference type="GO" id="GO:0022625">
    <property type="term" value="C:cytosolic large ribosomal subunit"/>
    <property type="evidence" value="ECO:0007669"/>
    <property type="project" value="InterPro"/>
</dbReference>
<keyword evidence="2 6" id="KW-0699">rRNA-binding</keyword>
<evidence type="ECO:0000256" key="5">
    <source>
        <dbReference type="ARBA" id="ARBA00023274"/>
    </source>
</evidence>
<dbReference type="KEGG" id="tcb:TCARB_1495"/>
<evidence type="ECO:0000256" key="6">
    <source>
        <dbReference type="HAMAP-Rule" id="MF_01475"/>
    </source>
</evidence>
<dbReference type="InterPro" id="IPR033936">
    <property type="entry name" value="Ribosomal_eL19_arc"/>
</dbReference>
<dbReference type="FunFam" id="1.10.1650.10:FF:000001">
    <property type="entry name" value="Ribosomal protein L19"/>
    <property type="match status" value="1"/>
</dbReference>
<dbReference type="Gene3D" id="1.10.1650.10">
    <property type="match status" value="1"/>
</dbReference>
<evidence type="ECO:0000256" key="4">
    <source>
        <dbReference type="ARBA" id="ARBA00022980"/>
    </source>
</evidence>
<dbReference type="SMART" id="SM01416">
    <property type="entry name" value="Ribosomal_L19e"/>
    <property type="match status" value="1"/>
</dbReference>
<keyword evidence="4 6" id="KW-0689">Ribosomal protein</keyword>